<dbReference type="KEGG" id="dto:TOL2_C22900"/>
<gene>
    <name evidence="1" type="ordered locus">TOL2_C22900</name>
</gene>
<evidence type="ECO:0000313" key="2">
    <source>
        <dbReference type="Proteomes" id="UP000007347"/>
    </source>
</evidence>
<accession>K0NGS9</accession>
<dbReference type="EMBL" id="FO203503">
    <property type="protein sequence ID" value="CCK80451.1"/>
    <property type="molecule type" value="Genomic_DNA"/>
</dbReference>
<name>K0NGS9_DESTT</name>
<dbReference type="Proteomes" id="UP000007347">
    <property type="component" value="Chromosome"/>
</dbReference>
<dbReference type="HOGENOM" id="CLU_2787123_0_0_7"/>
<protein>
    <submittedName>
        <fullName evidence="1">Uncharacterized protein</fullName>
    </submittedName>
</protein>
<organism evidence="1 2">
    <name type="scientific">Desulfobacula toluolica (strain DSM 7467 / Tol2)</name>
    <dbReference type="NCBI Taxonomy" id="651182"/>
    <lineage>
        <taxon>Bacteria</taxon>
        <taxon>Pseudomonadati</taxon>
        <taxon>Thermodesulfobacteriota</taxon>
        <taxon>Desulfobacteria</taxon>
        <taxon>Desulfobacterales</taxon>
        <taxon>Desulfobacteraceae</taxon>
        <taxon>Desulfobacula</taxon>
    </lineage>
</organism>
<proteinExistence type="predicted"/>
<dbReference type="AlphaFoldDB" id="K0NGS9"/>
<dbReference type="STRING" id="651182.TOL2_C22900"/>
<evidence type="ECO:0000313" key="1">
    <source>
        <dbReference type="EMBL" id="CCK80451.1"/>
    </source>
</evidence>
<sequence>MESNIFHALLWQHNLPWPLFKENFCKTKCNILLENKSVNINCVQNYVQNYVQNCETLIKLRIEKKKKF</sequence>
<keyword evidence="2" id="KW-1185">Reference proteome</keyword>
<reference evidence="1 2" key="1">
    <citation type="journal article" date="2013" name="Environ. Microbiol.">
        <title>Complete genome, catabolic sub-proteomes and key-metabolites of Desulfobacula toluolica Tol2, a marine, aromatic compound-degrading, sulfate-reducing bacterium.</title>
        <authorList>
            <person name="Wohlbrand L."/>
            <person name="Jacob J.H."/>
            <person name="Kube M."/>
            <person name="Mussmann M."/>
            <person name="Jarling R."/>
            <person name="Beck A."/>
            <person name="Amann R."/>
            <person name="Wilkes H."/>
            <person name="Reinhardt R."/>
            <person name="Rabus R."/>
        </authorList>
    </citation>
    <scope>NUCLEOTIDE SEQUENCE [LARGE SCALE GENOMIC DNA]</scope>
    <source>
        <strain evidence="2">DSM 7467 / Tol2</strain>
    </source>
</reference>